<keyword evidence="1" id="KW-1015">Disulfide bond</keyword>
<evidence type="ECO:0000256" key="2">
    <source>
        <dbReference type="SAM" id="SignalP"/>
    </source>
</evidence>
<evidence type="ECO:0000313" key="4">
    <source>
        <dbReference type="EMBL" id="MDO7874130.1"/>
    </source>
</evidence>
<dbReference type="Pfam" id="PF09113">
    <property type="entry name" value="N-glycanase_C"/>
    <property type="match status" value="1"/>
</dbReference>
<feature type="domain" description="Peptide-N-glycosidase F N-terminal" evidence="3">
    <location>
        <begin position="31"/>
        <end position="157"/>
    </location>
</feature>
<dbReference type="Pfam" id="PF18962">
    <property type="entry name" value="Por_Secre_tail"/>
    <property type="match status" value="1"/>
</dbReference>
<dbReference type="PANTHER" id="PTHR39319">
    <property type="entry name" value="SI:DKEY-256H2.1"/>
    <property type="match status" value="1"/>
</dbReference>
<keyword evidence="5" id="KW-1185">Reference proteome</keyword>
<gene>
    <name evidence="4" type="ORF">Q5H93_05245</name>
</gene>
<accession>A0ABT9B7E3</accession>
<organism evidence="4 5">
    <name type="scientific">Hymenobacter aranciens</name>
    <dbReference type="NCBI Taxonomy" id="3063996"/>
    <lineage>
        <taxon>Bacteria</taxon>
        <taxon>Pseudomonadati</taxon>
        <taxon>Bacteroidota</taxon>
        <taxon>Cytophagia</taxon>
        <taxon>Cytophagales</taxon>
        <taxon>Hymenobacteraceae</taxon>
        <taxon>Hymenobacter</taxon>
    </lineage>
</organism>
<dbReference type="EMBL" id="JAUQSY010000003">
    <property type="protein sequence ID" value="MDO7874130.1"/>
    <property type="molecule type" value="Genomic_DNA"/>
</dbReference>
<dbReference type="InterPro" id="IPR015197">
    <property type="entry name" value="PngaseF_C"/>
</dbReference>
<evidence type="ECO:0000259" key="3">
    <source>
        <dbReference type="SMART" id="SM01290"/>
    </source>
</evidence>
<dbReference type="InterPro" id="IPR014784">
    <property type="entry name" value="Cu2_ascorb_mOase-like_C"/>
</dbReference>
<name>A0ABT9B7E3_9BACT</name>
<dbReference type="PANTHER" id="PTHR39319:SF1">
    <property type="entry name" value="SI:DKEY-256H2.1"/>
    <property type="match status" value="1"/>
</dbReference>
<dbReference type="SUPFAM" id="SSF49742">
    <property type="entry name" value="PHM/PNGase F"/>
    <property type="match status" value="1"/>
</dbReference>
<dbReference type="SMART" id="SM01290">
    <property type="entry name" value="N-glycanase_N"/>
    <property type="match status" value="1"/>
</dbReference>
<reference evidence="4" key="1">
    <citation type="submission" date="2023-07" db="EMBL/GenBank/DDBJ databases">
        <authorList>
            <person name="Kim M.K."/>
        </authorList>
    </citation>
    <scope>NUCLEOTIDE SEQUENCE</scope>
    <source>
        <strain evidence="4">ASUV-10-1</strain>
    </source>
</reference>
<sequence>MPKKLQFLLLLLFAVLALPERSLAAPGDTTRVTIWNQRKLSRNGLYDTTAILPGAGTRYRKVLLHYILGRYACTPGSQYCGSWDYTTRVLVRPPAHDPLEIARIMTPYATDWLALNKKHDYVVDVTDYTPVLNGNQPFQFDYQGYSWGFTLTLVLEYIEGTPPQDPIDVRNVYDGTYNYGDAADPIDNHMPARTFTAPSTGTTTLKNLVSGHGFDDANCAEFCNKYYRVLVNGTLRSTTQLWRNDCGRNQVYPQTGTWVYDRGNWCPGAVVKPLRHALTPLLTPGSPFTVDINMQAYTGTVTRQGAARANYIWTSQLVTAGPINFRNDAAMEEIISPNNNENYFRDNPSCGGPKVRIRNLGSTTLTAANISYRVQGRGAVQTYAWTGSLAYGRDTLVVLPILSAVQNGAAGRFKAWIAQPNGARDSNAYNDTLSVKFNATAVLPASFVVAMRTNNAVTNTLASETSWQVFDVAGNVVKQRVNSNANTTYNDTLRLQPGCYALRVTDLGCDGFDWWASPQAGTGTMRLNDARTGATFRNFSGDFGCEYTLNFRVAGNPSATGNPALLTVFDVYPNPSQDGRFTLDLNLPARHDVRLNVRDALGRRVWTRDMGTVKTTVQPLELGKLAEGVYDLEVAIADGTTLHRRIVIE</sequence>
<dbReference type="RefSeq" id="WP_305005446.1">
    <property type="nucleotide sequence ID" value="NZ_JAUQSY010000003.1"/>
</dbReference>
<comment type="caution">
    <text evidence="4">The sequence shown here is derived from an EMBL/GenBank/DDBJ whole genome shotgun (WGS) entry which is preliminary data.</text>
</comment>
<protein>
    <submittedName>
        <fullName evidence="4">Peptide-N-glycosidase F-related protein</fullName>
    </submittedName>
</protein>
<feature type="signal peptide" evidence="2">
    <location>
        <begin position="1"/>
        <end position="24"/>
    </location>
</feature>
<dbReference type="InterPro" id="IPR008977">
    <property type="entry name" value="PHM/PNGase_F_dom_sf"/>
</dbReference>
<keyword evidence="2" id="KW-0732">Signal</keyword>
<dbReference type="InterPro" id="IPR026444">
    <property type="entry name" value="Secre_tail"/>
</dbReference>
<dbReference type="InterPro" id="IPR015196">
    <property type="entry name" value="PngaseF_N"/>
</dbReference>
<dbReference type="InterPro" id="IPR053251">
    <property type="entry name" value="N-glycanase"/>
</dbReference>
<evidence type="ECO:0000256" key="1">
    <source>
        <dbReference type="ARBA" id="ARBA00023157"/>
    </source>
</evidence>
<proteinExistence type="predicted"/>
<dbReference type="NCBIfam" id="TIGR04183">
    <property type="entry name" value="Por_Secre_tail"/>
    <property type="match status" value="2"/>
</dbReference>
<dbReference type="Gene3D" id="2.60.120.230">
    <property type="match status" value="2"/>
</dbReference>
<feature type="chain" id="PRO_5045880998" evidence="2">
    <location>
        <begin position="25"/>
        <end position="649"/>
    </location>
</feature>
<evidence type="ECO:0000313" key="5">
    <source>
        <dbReference type="Proteomes" id="UP001176429"/>
    </source>
</evidence>
<dbReference type="Proteomes" id="UP001176429">
    <property type="component" value="Unassembled WGS sequence"/>
</dbReference>